<name>A0A9N7JPB5_CLOSE</name>
<dbReference type="GeneID" id="303561656"/>
<keyword evidence="1" id="KW-0812">Transmembrane</keyword>
<evidence type="ECO:0000313" key="3">
    <source>
        <dbReference type="Proteomes" id="UP000280586"/>
    </source>
</evidence>
<evidence type="ECO:0000313" key="2">
    <source>
        <dbReference type="EMBL" id="AYE35317.1"/>
    </source>
</evidence>
<proteinExistence type="predicted"/>
<keyword evidence="1" id="KW-0472">Membrane</keyword>
<organism evidence="2 3">
    <name type="scientific">Clostridium septicum</name>
    <dbReference type="NCBI Taxonomy" id="1504"/>
    <lineage>
        <taxon>Bacteria</taxon>
        <taxon>Bacillati</taxon>
        <taxon>Bacillota</taxon>
        <taxon>Clostridia</taxon>
        <taxon>Eubacteriales</taxon>
        <taxon>Clostridiaceae</taxon>
        <taxon>Clostridium</taxon>
    </lineage>
</organism>
<gene>
    <name evidence="2" type="ORF">CP523_13270</name>
</gene>
<reference evidence="2 3" key="1">
    <citation type="submission" date="2017-09" db="EMBL/GenBank/DDBJ databases">
        <authorList>
            <person name="Thomas P."/>
            <person name="Seyboldt C."/>
        </authorList>
    </citation>
    <scope>NUCLEOTIDE SEQUENCE [LARGE SCALE GENOMIC DNA]</scope>
    <source>
        <strain evidence="2 3">DSM 7534</strain>
    </source>
</reference>
<dbReference type="Proteomes" id="UP000280586">
    <property type="component" value="Chromosome"/>
</dbReference>
<dbReference type="NCBIfam" id="TIGR01760">
    <property type="entry name" value="tape_meas_TP901"/>
    <property type="match status" value="1"/>
</dbReference>
<dbReference type="AlphaFoldDB" id="A0A9N7JPB5"/>
<dbReference type="KEGG" id="csep:CP523_13270"/>
<sequence>MADGRIVIDTDLDSKGIENGLSKMSSIAKTGSKSIIASIGGAASVIAGIGIVATKVGMDFEAGMSKVQAISGATAEDMVLLGNKAKEMGSKTKFSATESSEALSYMAMA</sequence>
<dbReference type="InterPro" id="IPR010090">
    <property type="entry name" value="Phage_tape_meas"/>
</dbReference>
<keyword evidence="1" id="KW-1133">Transmembrane helix</keyword>
<evidence type="ECO:0000256" key="1">
    <source>
        <dbReference type="SAM" id="Phobius"/>
    </source>
</evidence>
<dbReference type="EMBL" id="CP023671">
    <property type="protein sequence ID" value="AYE35317.1"/>
    <property type="molecule type" value="Genomic_DNA"/>
</dbReference>
<dbReference type="RefSeq" id="WP_120140945.1">
    <property type="nucleotide sequence ID" value="NZ_CABMIZ010000062.1"/>
</dbReference>
<dbReference type="OrthoDB" id="2015953at2"/>
<feature type="transmembrane region" description="Helical" evidence="1">
    <location>
        <begin position="35"/>
        <end position="56"/>
    </location>
</feature>
<accession>A0A9N7JPB5</accession>
<protein>
    <submittedName>
        <fullName evidence="2">Phage tail tape measure protein</fullName>
    </submittedName>
</protein>